<reference evidence="14 15" key="1">
    <citation type="submission" date="2019-03" db="EMBL/GenBank/DDBJ databases">
        <title>Complete genome sequence of Ferrigenium kumadai strain An22, a microaerophilic iron-oxidizing bacterium isolated from a paddy field soil.</title>
        <authorList>
            <person name="Watanabe T."/>
            <person name="Asakawa S."/>
        </authorList>
    </citation>
    <scope>NUCLEOTIDE SEQUENCE [LARGE SCALE GENOMIC DNA]</scope>
    <source>
        <strain evidence="14 15">An22</strain>
    </source>
</reference>
<dbReference type="EMBL" id="AP019536">
    <property type="protein sequence ID" value="BBI99766.1"/>
    <property type="molecule type" value="Genomic_DNA"/>
</dbReference>
<comment type="similarity">
    <text evidence="2">Belongs to the glycyl radical enzyme (GRE) family. PFL subfamily.</text>
</comment>
<dbReference type="AlphaFoldDB" id="A0AAN1T003"/>
<feature type="domain" description="Glycine radical" evidence="12">
    <location>
        <begin position="638"/>
        <end position="760"/>
    </location>
</feature>
<dbReference type="KEGG" id="fku:FGKAn22_14590"/>
<keyword evidence="7" id="KW-0012">Acyltransferase</keyword>
<gene>
    <name evidence="14" type="ORF">FGKAn22_14590</name>
</gene>
<comment type="subcellular location">
    <subcellularLocation>
        <location evidence="1">Cytoplasm</location>
    </subcellularLocation>
</comment>
<comment type="catalytic activity">
    <reaction evidence="8">
        <text>formate + acetyl-CoA = pyruvate + CoA</text>
        <dbReference type="Rhea" id="RHEA:11844"/>
        <dbReference type="ChEBI" id="CHEBI:15361"/>
        <dbReference type="ChEBI" id="CHEBI:15740"/>
        <dbReference type="ChEBI" id="CHEBI:57287"/>
        <dbReference type="ChEBI" id="CHEBI:57288"/>
        <dbReference type="EC" id="2.3.1.54"/>
    </reaction>
</comment>
<dbReference type="PIRSF" id="PIRSF000379">
    <property type="entry name" value="For_Ac_trans_1"/>
    <property type="match status" value="1"/>
</dbReference>
<dbReference type="PROSITE" id="PS51554">
    <property type="entry name" value="PFL"/>
    <property type="match status" value="1"/>
</dbReference>
<keyword evidence="15" id="KW-1185">Reference proteome</keyword>
<dbReference type="Proteomes" id="UP001319121">
    <property type="component" value="Chromosome"/>
</dbReference>
<dbReference type="Gene3D" id="3.20.70.20">
    <property type="match status" value="1"/>
</dbReference>
<keyword evidence="4" id="KW-0963">Cytoplasm</keyword>
<evidence type="ECO:0000256" key="5">
    <source>
        <dbReference type="ARBA" id="ARBA00022679"/>
    </source>
</evidence>
<dbReference type="InterPro" id="IPR050244">
    <property type="entry name" value="Auton_GlycylRad_Cofactor"/>
</dbReference>
<accession>A0AAN1T003</accession>
<evidence type="ECO:0000256" key="8">
    <source>
        <dbReference type="ARBA" id="ARBA00049029"/>
    </source>
</evidence>
<evidence type="ECO:0000256" key="10">
    <source>
        <dbReference type="PIRSR" id="PIRSR000379-2"/>
    </source>
</evidence>
<dbReference type="Pfam" id="PF02901">
    <property type="entry name" value="PFL-like"/>
    <property type="match status" value="1"/>
</dbReference>
<dbReference type="PROSITE" id="PS51149">
    <property type="entry name" value="GLY_RADICAL_2"/>
    <property type="match status" value="1"/>
</dbReference>
<evidence type="ECO:0000259" key="13">
    <source>
        <dbReference type="PROSITE" id="PS51554"/>
    </source>
</evidence>
<dbReference type="SUPFAM" id="SSF51998">
    <property type="entry name" value="PFL-like glycyl radical enzymes"/>
    <property type="match status" value="1"/>
</dbReference>
<evidence type="ECO:0000259" key="12">
    <source>
        <dbReference type="PROSITE" id="PS51149"/>
    </source>
</evidence>
<evidence type="ECO:0000256" key="4">
    <source>
        <dbReference type="ARBA" id="ARBA00022490"/>
    </source>
</evidence>
<evidence type="ECO:0000313" key="15">
    <source>
        <dbReference type="Proteomes" id="UP001319121"/>
    </source>
</evidence>
<dbReference type="InterPro" id="IPR004184">
    <property type="entry name" value="PFL_dom"/>
</dbReference>
<protein>
    <recommendedName>
        <fullName evidence="3">formate C-acetyltransferase</fullName>
        <ecNumber evidence="3">2.3.1.54</ecNumber>
    </recommendedName>
</protein>
<evidence type="ECO:0000256" key="6">
    <source>
        <dbReference type="ARBA" id="ARBA00022818"/>
    </source>
</evidence>
<dbReference type="PANTHER" id="PTHR30191">
    <property type="entry name" value="FORMATE ACETYLTRANSFERASE"/>
    <property type="match status" value="1"/>
</dbReference>
<keyword evidence="5" id="KW-0808">Transferase</keyword>
<feature type="active site" description="Cysteine radical intermediate" evidence="9">
    <location>
        <position position="425"/>
    </location>
</feature>
<dbReference type="GO" id="GO:0005829">
    <property type="term" value="C:cytosol"/>
    <property type="evidence" value="ECO:0007669"/>
    <property type="project" value="TreeGrafter"/>
</dbReference>
<dbReference type="EC" id="2.3.1.54" evidence="3"/>
<feature type="domain" description="PFL" evidence="13">
    <location>
        <begin position="40"/>
        <end position="631"/>
    </location>
</feature>
<dbReference type="PANTHER" id="PTHR30191:SF0">
    <property type="entry name" value="FORMATE ACETYLTRANSFERASE 1"/>
    <property type="match status" value="1"/>
</dbReference>
<sequence length="760" mass="82594">MSHMNELSAINQSTSSRESAWEGFAEGPWQSAIDTQDFIARNIRPWTGDASFLADATDKTKRLMVKVEEVLRAERDAGGVLGASLEPSAILSHAPGFIDRENETIFGLQTEAPLKRGIHPRGGLRVVKQALAEHDLEALPAQVEKAFSSWAKTHNQAVFDAYPADVLAARKAMIITGLPDAYGRGRLIGDFRRVALYGVDVLERAKRADKAALGAKDELSAEDIEALGELGEQIRAFEELKALGLAHGADLSRPALNAKEAFQWLYLAYLAAAKQSDGAATSIGRIGGFLDIYIERDMERGLLDEAGAQELWDQLTIKLRLIRFMRTKAFDELFSGDPTWVTISLGGMGSDGRPLCSKSDFRVLHCLSTLGPSPEPNLTVLWSQGLPDGFKKFVTKMSIASRAIQVENDDLIRPEHGSDAAISCCVSPMAVGKSMQYFGARCNLLKTLLHAINGGRDELSGDVCAPGFEPVAGDYLEFEDVKARFEAMMKRTAKVYMKALNIIHQSHDLHAYEAIQFALHDTDLHRTMACGIAGLSHVADSLSAIKYGKVRVIRDASGLITGYVNEGGAFPRYGNNDARADDLAVWAAQTFMAELRKLKARRNAVVTQSALTITSNVVYGQHTGSSPDGRVGGTPFAPGANPSNGAELNGFVAAGASVARIPFSDCADGISWTVSFAPSSLGRTPEERVDNLASFCDGYMGMGGYHANLNVIDRETLIDADKHPEKYPNLCVRVSGYCVLFHRLTPAQRQDVISRTFHAR</sequence>
<feature type="modified residue" description="Glycine radical" evidence="10 11">
    <location>
        <position position="736"/>
    </location>
</feature>
<evidence type="ECO:0000256" key="3">
    <source>
        <dbReference type="ARBA" id="ARBA00013214"/>
    </source>
</evidence>
<proteinExistence type="inferred from homology"/>
<evidence type="ECO:0000256" key="7">
    <source>
        <dbReference type="ARBA" id="ARBA00023315"/>
    </source>
</evidence>
<feature type="active site" description="S-acetylcysteine intermediate" evidence="9">
    <location>
        <position position="424"/>
    </location>
</feature>
<evidence type="ECO:0000256" key="1">
    <source>
        <dbReference type="ARBA" id="ARBA00004496"/>
    </source>
</evidence>
<organism evidence="14 15">
    <name type="scientific">Ferrigenium kumadai</name>
    <dbReference type="NCBI Taxonomy" id="1682490"/>
    <lineage>
        <taxon>Bacteria</taxon>
        <taxon>Pseudomonadati</taxon>
        <taxon>Pseudomonadota</taxon>
        <taxon>Betaproteobacteria</taxon>
        <taxon>Nitrosomonadales</taxon>
        <taxon>Gallionellaceae</taxon>
        <taxon>Ferrigenium</taxon>
    </lineage>
</organism>
<dbReference type="Pfam" id="PF01228">
    <property type="entry name" value="Gly_radical"/>
    <property type="match status" value="1"/>
</dbReference>
<evidence type="ECO:0000256" key="2">
    <source>
        <dbReference type="ARBA" id="ARBA00008375"/>
    </source>
</evidence>
<dbReference type="GO" id="GO:0008861">
    <property type="term" value="F:formate C-acetyltransferase activity"/>
    <property type="evidence" value="ECO:0007669"/>
    <property type="project" value="UniProtKB-EC"/>
</dbReference>
<name>A0AAN1T003_9PROT</name>
<evidence type="ECO:0000256" key="9">
    <source>
        <dbReference type="PIRSR" id="PIRSR000379-1"/>
    </source>
</evidence>
<evidence type="ECO:0000313" key="14">
    <source>
        <dbReference type="EMBL" id="BBI99766.1"/>
    </source>
</evidence>
<evidence type="ECO:0000256" key="11">
    <source>
        <dbReference type="PROSITE-ProRule" id="PRU00493"/>
    </source>
</evidence>
<keyword evidence="6 10" id="KW-0556">Organic radical</keyword>
<dbReference type="InterPro" id="IPR001150">
    <property type="entry name" value="Gly_radical"/>
</dbReference>